<reference evidence="5" key="1">
    <citation type="submission" date="2013-06" db="EMBL/GenBank/DDBJ databases">
        <authorList>
            <person name="Zhao Q."/>
        </authorList>
    </citation>
    <scope>NUCLEOTIDE SEQUENCE</scope>
    <source>
        <strain evidence="5">cv. W1943</strain>
    </source>
</reference>
<evidence type="ECO:0000313" key="4">
    <source>
        <dbReference type="EnsemblPlants" id="ORUFI03G36200.1"/>
    </source>
</evidence>
<dbReference type="InterPro" id="IPR002213">
    <property type="entry name" value="UDP_glucos_trans"/>
</dbReference>
<feature type="region of interest" description="Disordered" evidence="3">
    <location>
        <begin position="74"/>
        <end position="109"/>
    </location>
</feature>
<evidence type="ECO:0000256" key="1">
    <source>
        <dbReference type="ARBA" id="ARBA00009995"/>
    </source>
</evidence>
<evidence type="ECO:0008006" key="6">
    <source>
        <dbReference type="Google" id="ProtNLM"/>
    </source>
</evidence>
<dbReference type="AlphaFoldDB" id="A0A0E0P1I9"/>
<evidence type="ECO:0000313" key="5">
    <source>
        <dbReference type="Proteomes" id="UP000008022"/>
    </source>
</evidence>
<organism evidence="4 5">
    <name type="scientific">Oryza rufipogon</name>
    <name type="common">Brownbeard rice</name>
    <name type="synonym">Asian wild rice</name>
    <dbReference type="NCBI Taxonomy" id="4529"/>
    <lineage>
        <taxon>Eukaryota</taxon>
        <taxon>Viridiplantae</taxon>
        <taxon>Streptophyta</taxon>
        <taxon>Embryophyta</taxon>
        <taxon>Tracheophyta</taxon>
        <taxon>Spermatophyta</taxon>
        <taxon>Magnoliopsida</taxon>
        <taxon>Liliopsida</taxon>
        <taxon>Poales</taxon>
        <taxon>Poaceae</taxon>
        <taxon>BOP clade</taxon>
        <taxon>Oryzoideae</taxon>
        <taxon>Oryzeae</taxon>
        <taxon>Oryzinae</taxon>
        <taxon>Oryza</taxon>
    </lineage>
</organism>
<dbReference type="Gramene" id="ORUFI03G36200.1">
    <property type="protein sequence ID" value="ORUFI03G36200.1"/>
    <property type="gene ID" value="ORUFI03G36200"/>
</dbReference>
<dbReference type="PANTHER" id="PTHR11926">
    <property type="entry name" value="GLUCOSYL/GLUCURONOSYL TRANSFERASES"/>
    <property type="match status" value="1"/>
</dbReference>
<dbReference type="eggNOG" id="KOG1192">
    <property type="taxonomic scope" value="Eukaryota"/>
</dbReference>
<dbReference type="Pfam" id="PF00201">
    <property type="entry name" value="UDPGT"/>
    <property type="match status" value="1"/>
</dbReference>
<accession>A0A0E0P1I9</accession>
<feature type="compositionally biased region" description="Polar residues" evidence="3">
    <location>
        <begin position="82"/>
        <end position="96"/>
    </location>
</feature>
<keyword evidence="5" id="KW-1185">Reference proteome</keyword>
<feature type="compositionally biased region" description="Low complexity" evidence="3">
    <location>
        <begin position="97"/>
        <end position="109"/>
    </location>
</feature>
<proteinExistence type="inferred from homology"/>
<protein>
    <recommendedName>
        <fullName evidence="6">Glycosyltransferase</fullName>
    </recommendedName>
</protein>
<name>A0A0E0P1I9_ORYRU</name>
<dbReference type="HOGENOM" id="CLU_001724_0_2_1"/>
<reference evidence="4" key="2">
    <citation type="submission" date="2015-06" db="UniProtKB">
        <authorList>
            <consortium name="EnsemblPlants"/>
        </authorList>
    </citation>
    <scope>IDENTIFICATION</scope>
</reference>
<keyword evidence="2" id="KW-0808">Transferase</keyword>
<dbReference type="Gene3D" id="3.40.50.2000">
    <property type="entry name" value="Glycogen Phosphorylase B"/>
    <property type="match status" value="2"/>
</dbReference>
<dbReference type="FunFam" id="3.40.50.2000:FF:000061">
    <property type="entry name" value="UDP-glycosyltransferase 83A1"/>
    <property type="match status" value="1"/>
</dbReference>
<dbReference type="PANTHER" id="PTHR11926:SF1412">
    <property type="entry name" value="UDP-GLYCOSYLTRANSFERASE 83A1-LIKE"/>
    <property type="match status" value="1"/>
</dbReference>
<comment type="similarity">
    <text evidence="1">Belongs to the UDP-glycosyltransferase family.</text>
</comment>
<dbReference type="SUPFAM" id="SSF53756">
    <property type="entry name" value="UDP-Glycosyltransferase/glycogen phosphorylase"/>
    <property type="match status" value="1"/>
</dbReference>
<dbReference type="GO" id="GO:0080044">
    <property type="term" value="F:quercetin 7-O-glucosyltransferase activity"/>
    <property type="evidence" value="ECO:0007669"/>
    <property type="project" value="TreeGrafter"/>
</dbReference>
<sequence>MAKGHVLVLPMPCQGHVIPLMELSHRLADEGFEVTFVNTEVDHALVVAALPPGGAAELRQRGIHLTAIPDGLAEDEDRKDLNSSSTPTRSTCRATLSGSSGRSRPAAGGPRRLGIRVVYFSPASTACIAFMRKIPKLIEDGVLNEKGWPERQETLQLAPGMPPLHTSLLSWNNSGAAEGQHIIFDLVCRNNKFNDDLAEMTVCNSFHEAEPAVFKLFPDLLPIGPLVADRELRRPVGHFLPEDGGCLDWLDAQPDGSVVYVAFGSMAIFDARQFQELAVGLELTGRPFLWVVRPDFTPGLSTAWLDAFRCRVAGRGVIVEWCSQQRVLAHAAVACFVSHCGWNSTLEGVLNGVPFLCWPYFCDQFLDRSYITAVWRTGLAVAAGEEDGVVTRDEVRSKVEQVVGDGEIRERARLLRDTARACVSEGGSSHKNFRKFIDLLSE</sequence>
<dbReference type="Proteomes" id="UP000008022">
    <property type="component" value="Unassembled WGS sequence"/>
</dbReference>
<dbReference type="EnsemblPlants" id="ORUFI03G36200.1">
    <property type="protein sequence ID" value="ORUFI03G36200.1"/>
    <property type="gene ID" value="ORUFI03G36200"/>
</dbReference>
<dbReference type="GO" id="GO:0080043">
    <property type="term" value="F:quercetin 3-O-glucosyltransferase activity"/>
    <property type="evidence" value="ECO:0007669"/>
    <property type="project" value="TreeGrafter"/>
</dbReference>
<dbReference type="OMA" id="RPRAKWI"/>
<dbReference type="CDD" id="cd03784">
    <property type="entry name" value="GT1_Gtf-like"/>
    <property type="match status" value="1"/>
</dbReference>
<evidence type="ECO:0000256" key="2">
    <source>
        <dbReference type="ARBA" id="ARBA00022679"/>
    </source>
</evidence>
<evidence type="ECO:0000256" key="3">
    <source>
        <dbReference type="SAM" id="MobiDB-lite"/>
    </source>
</evidence>